<dbReference type="GeneID" id="85229152"/>
<dbReference type="RefSeq" id="WP_317137350.1">
    <property type="nucleotide sequence ID" value="NZ_CP043875.1"/>
</dbReference>
<gene>
    <name evidence="2" type="ORF">F1737_03245</name>
</gene>
<reference evidence="2 3" key="1">
    <citation type="submission" date="2019-09" db="EMBL/GenBank/DDBJ databases">
        <title>The complete genome of Methanoplanus sp. FWC-SCC4.</title>
        <authorList>
            <person name="Chen S.-C."/>
            <person name="Zhou Y.-Z."/>
            <person name="Lai M.-C."/>
        </authorList>
    </citation>
    <scope>NUCLEOTIDE SEQUENCE [LARGE SCALE GENOMIC DNA]</scope>
    <source>
        <strain evidence="2 3">FWC-SCC4</strain>
    </source>
</reference>
<evidence type="ECO:0000313" key="3">
    <source>
        <dbReference type="Proteomes" id="UP001301797"/>
    </source>
</evidence>
<dbReference type="KEGG" id="mefw:F1737_03245"/>
<evidence type="ECO:0000256" key="1">
    <source>
        <dbReference type="SAM" id="Phobius"/>
    </source>
</evidence>
<keyword evidence="1" id="KW-0812">Transmembrane</keyword>
<keyword evidence="3" id="KW-1185">Reference proteome</keyword>
<organism evidence="2 3">
    <name type="scientific">Methanochimaera problematica</name>
    <dbReference type="NCBI Taxonomy" id="2609417"/>
    <lineage>
        <taxon>Archaea</taxon>
        <taxon>Methanobacteriati</taxon>
        <taxon>Methanobacteriota</taxon>
        <taxon>Stenosarchaea group</taxon>
        <taxon>Methanomicrobia</taxon>
        <taxon>Methanomicrobiales</taxon>
        <taxon>Methanomicrobiaceae</taxon>
        <taxon>Methanochimaera</taxon>
    </lineage>
</organism>
<keyword evidence="1" id="KW-0472">Membrane</keyword>
<name>A0AA97FBD4_9EURY</name>
<proteinExistence type="predicted"/>
<dbReference type="Proteomes" id="UP001301797">
    <property type="component" value="Chromosome"/>
</dbReference>
<accession>A0AA97FBD4</accession>
<keyword evidence="1" id="KW-1133">Transmembrane helix</keyword>
<evidence type="ECO:0000313" key="2">
    <source>
        <dbReference type="EMBL" id="WOF15777.1"/>
    </source>
</evidence>
<protein>
    <submittedName>
        <fullName evidence="2">Uncharacterized protein</fullName>
    </submittedName>
</protein>
<dbReference type="AlphaFoldDB" id="A0AA97FBD4"/>
<feature type="transmembrane region" description="Helical" evidence="1">
    <location>
        <begin position="20"/>
        <end position="42"/>
    </location>
</feature>
<sequence length="228" mass="25308">MKKKGTKKDTDWQKTLSRAFIVFILVSCVVGFSLTFSFFSVFKKAEKGNYVIVDYTLSYEDGAPIISSSQAVVQNAYKNGYPVALTQPLVLQVGALQEEKIIPVETYIYPDGMKQYALFDLELNTISADIEGMGQNDVKKINLDFAPTLTTNMSGTVYDAIGGNFSEAQVGMIVPLAFSYNPELSENETDTNTSVKLERPSIITEKTDDTLILRYGYAVADVQIKEIR</sequence>
<dbReference type="EMBL" id="CP043875">
    <property type="protein sequence ID" value="WOF15777.1"/>
    <property type="molecule type" value="Genomic_DNA"/>
</dbReference>